<dbReference type="GO" id="GO:0043565">
    <property type="term" value="F:sequence-specific DNA binding"/>
    <property type="evidence" value="ECO:0007669"/>
    <property type="project" value="TreeGrafter"/>
</dbReference>
<dbReference type="PANTHER" id="PTHR10276">
    <property type="entry name" value="CORE-BINDING FACTOR, BETA SUBUNIT"/>
    <property type="match status" value="1"/>
</dbReference>
<dbReference type="GeneID" id="109535057"/>
<dbReference type="SUPFAM" id="SSF50723">
    <property type="entry name" value="Core binding factor beta, CBF"/>
    <property type="match status" value="1"/>
</dbReference>
<evidence type="ECO:0000313" key="7">
    <source>
        <dbReference type="EnsemblMetazoa" id="XP_019756432.1"/>
    </source>
</evidence>
<dbReference type="GO" id="GO:0003713">
    <property type="term" value="F:transcription coactivator activity"/>
    <property type="evidence" value="ECO:0007669"/>
    <property type="project" value="InterPro"/>
</dbReference>
<dbReference type="InterPro" id="IPR036552">
    <property type="entry name" value="CBF_bsu_sf"/>
</dbReference>
<feature type="coiled-coil region" evidence="5">
    <location>
        <begin position="161"/>
        <end position="188"/>
    </location>
</feature>
<name>A0AAR5P6E4_DENPD</name>
<protein>
    <recommendedName>
        <fullName evidence="9">Core-binding factor subunit beta</fullName>
    </recommendedName>
</protein>
<keyword evidence="8" id="KW-1185">Reference proteome</keyword>
<evidence type="ECO:0000256" key="3">
    <source>
        <dbReference type="ARBA" id="ARBA00025734"/>
    </source>
</evidence>
<accession>A0AAR5P6E4</accession>
<evidence type="ECO:0000256" key="6">
    <source>
        <dbReference type="SAM" id="MobiDB-lite"/>
    </source>
</evidence>
<keyword evidence="2" id="KW-0539">Nucleus</keyword>
<dbReference type="GO" id="GO:0006357">
    <property type="term" value="P:regulation of transcription by RNA polymerase II"/>
    <property type="evidence" value="ECO:0007669"/>
    <property type="project" value="TreeGrafter"/>
</dbReference>
<dbReference type="Proteomes" id="UP000019118">
    <property type="component" value="Unassembled WGS sequence"/>
</dbReference>
<dbReference type="RefSeq" id="XP_019756432.1">
    <property type="nucleotide sequence ID" value="XM_019900873.2"/>
</dbReference>
<dbReference type="GO" id="GO:0016513">
    <property type="term" value="C:core-binding factor complex"/>
    <property type="evidence" value="ECO:0007669"/>
    <property type="project" value="TreeGrafter"/>
</dbReference>
<comment type="subcellular location">
    <subcellularLocation>
        <location evidence="1">Nucleus</location>
    </subcellularLocation>
</comment>
<dbReference type="AlphaFoldDB" id="A0AAR5P6E4"/>
<dbReference type="EnsemblMetazoa" id="XM_019900873.1">
    <property type="protein sequence ID" value="XP_019756432.1"/>
    <property type="gene ID" value="LOC109535057"/>
</dbReference>
<evidence type="ECO:0000256" key="1">
    <source>
        <dbReference type="ARBA" id="ARBA00004123"/>
    </source>
</evidence>
<dbReference type="PANTHER" id="PTHR10276:SF3">
    <property type="entry name" value="CORE-BINDING FACTOR SUBUNIT BETA"/>
    <property type="match status" value="1"/>
</dbReference>
<reference evidence="7" key="2">
    <citation type="submission" date="2024-08" db="UniProtKB">
        <authorList>
            <consortium name="EnsemblMetazoa"/>
        </authorList>
    </citation>
    <scope>IDENTIFICATION</scope>
</reference>
<dbReference type="InterPro" id="IPR003417">
    <property type="entry name" value="CBF_beta"/>
</dbReference>
<dbReference type="GO" id="GO:0035206">
    <property type="term" value="P:regulation of hemocyte proliferation"/>
    <property type="evidence" value="ECO:0007669"/>
    <property type="project" value="UniProtKB-ARBA"/>
</dbReference>
<sequence length="226" mass="26523">MDHNSVLGMMHHTPFDNIGLYEQPKPRFMFKMPRVVPDQKAKYESDELFRRLSREGEVRYTGHRDRPQEERVKRFLAACQEGHTEIAFSATGTNLQLVFNPLNQGYMSDQCDFEKEPGKVNIKSSFIMNGVCVRWRGYVDVERLDGVGALEFDEESAMREDALLRDQMERYTQRLREYEDNKPRYRLDRPEQEELRLASQHLGHHGHHGAVTSRCHGPPRGERRMT</sequence>
<reference evidence="8" key="1">
    <citation type="journal article" date="2013" name="Genome Biol.">
        <title>Draft genome of the mountain pine beetle, Dendroctonus ponderosae Hopkins, a major forest pest.</title>
        <authorList>
            <person name="Keeling C.I."/>
            <person name="Yuen M.M."/>
            <person name="Liao N.Y."/>
            <person name="Docking T.R."/>
            <person name="Chan S.K."/>
            <person name="Taylor G.A."/>
            <person name="Palmquist D.L."/>
            <person name="Jackman S.D."/>
            <person name="Nguyen A."/>
            <person name="Li M."/>
            <person name="Henderson H."/>
            <person name="Janes J.K."/>
            <person name="Zhao Y."/>
            <person name="Pandoh P."/>
            <person name="Moore R."/>
            <person name="Sperling F.A."/>
            <person name="Huber D.P."/>
            <person name="Birol I."/>
            <person name="Jones S.J."/>
            <person name="Bohlmann J."/>
        </authorList>
    </citation>
    <scope>NUCLEOTIDE SEQUENCE</scope>
</reference>
<evidence type="ECO:0000256" key="5">
    <source>
        <dbReference type="SAM" id="Coils"/>
    </source>
</evidence>
<evidence type="ECO:0000256" key="4">
    <source>
        <dbReference type="ARBA" id="ARBA00057581"/>
    </source>
</evidence>
<dbReference type="Gene3D" id="2.40.250.10">
    <property type="entry name" value="Core binding factor, beta subunit"/>
    <property type="match status" value="1"/>
</dbReference>
<keyword evidence="5" id="KW-0175">Coiled coil</keyword>
<organism evidence="7 8">
    <name type="scientific">Dendroctonus ponderosae</name>
    <name type="common">Mountain pine beetle</name>
    <dbReference type="NCBI Taxonomy" id="77166"/>
    <lineage>
        <taxon>Eukaryota</taxon>
        <taxon>Metazoa</taxon>
        <taxon>Ecdysozoa</taxon>
        <taxon>Arthropoda</taxon>
        <taxon>Hexapoda</taxon>
        <taxon>Insecta</taxon>
        <taxon>Pterygota</taxon>
        <taxon>Neoptera</taxon>
        <taxon>Endopterygota</taxon>
        <taxon>Coleoptera</taxon>
        <taxon>Polyphaga</taxon>
        <taxon>Cucujiformia</taxon>
        <taxon>Curculionidae</taxon>
        <taxon>Scolytinae</taxon>
        <taxon>Dendroctonus</taxon>
    </lineage>
</organism>
<dbReference type="FunFam" id="2.40.250.10:FF:000001">
    <property type="entry name" value="Core-binding factor subunit beta"/>
    <property type="match status" value="1"/>
</dbReference>
<evidence type="ECO:0008006" key="9">
    <source>
        <dbReference type="Google" id="ProtNLM"/>
    </source>
</evidence>
<dbReference type="Pfam" id="PF02312">
    <property type="entry name" value="CBF_beta"/>
    <property type="match status" value="1"/>
</dbReference>
<evidence type="ECO:0000313" key="8">
    <source>
        <dbReference type="Proteomes" id="UP000019118"/>
    </source>
</evidence>
<evidence type="ECO:0000256" key="2">
    <source>
        <dbReference type="ARBA" id="ARBA00023242"/>
    </source>
</evidence>
<proteinExistence type="inferred from homology"/>
<dbReference type="KEGG" id="dpa:109535057"/>
<feature type="region of interest" description="Disordered" evidence="6">
    <location>
        <begin position="201"/>
        <end position="226"/>
    </location>
</feature>
<comment type="similarity">
    <text evidence="3">Belongs to the CBF-beta family.</text>
</comment>
<comment type="function">
    <text evidence="4">Regulates the DNA-binding properties of Runt.</text>
</comment>